<keyword evidence="2" id="KW-1185">Reference proteome</keyword>
<sequence length="680" mass="80249">MSNIDKISIHNFKAFYTGTEPDQIDLDGKHLLMFGENGSGKSSIYWALYTLFQSETKTADEIAKYFTPTHDEQLLNFNYLNQRPDFTIDGDGKITNPTDIGKNAEIEVLLKDTTSLKIDKDGRYESAANKIQDLHRHSDFITHRLLVNFYNFRNSKEINLWEVFVRDFFPFLRVNKGNGNETLWQKLDEIESNPPFNVNEISGTFKRSRSKSWQKNIKTKIEKFNEDVEYWIGRINNIANEVYRNELKINDNIQIFLKYKDPLRYDHYKDHVIERNGKKYVRGTGYADFNDPELILNIRRQNSDGTYSLIHRPQAYLNEAKITQIALSIRFSLLHETIKPTYPGQFLALDDLLISLDMSNRDIVLDAILDVYAKRYKIYFLTHEKGFFDFCVFKIEQRKQKKEWQIMDIHSGDNGNKPIMIHSTISPYDKAVKYFEAKDYTTCSLYLRKELEKLVIERLPEEHTKTIDGQFHNLEHYWKLFVERFEKLGKEITFDIKDCFKQSKLLILNPAAHYNLNLPVYKLELERVFTLVQKIYDNYPIPKLDIILCKGMKLIFKHPFVDYTFEFQLENDFATNSIDAGNEVTNPKCKILGWQFNHNDYWSFDKGSSIQYDVVNKPMIHDLLKIVRTHLELRYLNLDVEMFLDNTLVLSNVSLKKLFADYNIQINYSILGKNHELFLN</sequence>
<evidence type="ECO:0000313" key="2">
    <source>
        <dbReference type="Proteomes" id="UP000247903"/>
    </source>
</evidence>
<dbReference type="AlphaFoldDB" id="A0A2V4BKT1"/>
<protein>
    <recommendedName>
        <fullName evidence="3">Rad50/SbcC-type AAA domain-containing protein</fullName>
    </recommendedName>
</protein>
<dbReference type="GO" id="GO:0000731">
    <property type="term" value="P:DNA synthesis involved in DNA repair"/>
    <property type="evidence" value="ECO:0007669"/>
    <property type="project" value="TreeGrafter"/>
</dbReference>
<accession>A0A2V4BKT1</accession>
<dbReference type="PANTHER" id="PTHR32182:SF0">
    <property type="entry name" value="DNA REPLICATION AND REPAIR PROTEIN RECF"/>
    <property type="match status" value="1"/>
</dbReference>
<dbReference type="SUPFAM" id="SSF52540">
    <property type="entry name" value="P-loop containing nucleoside triphosphate hydrolases"/>
    <property type="match status" value="1"/>
</dbReference>
<dbReference type="RefSeq" id="WP_110308296.1">
    <property type="nucleotide sequence ID" value="NZ_QJHK01000024.1"/>
</dbReference>
<proteinExistence type="predicted"/>
<dbReference type="PANTHER" id="PTHR32182">
    <property type="entry name" value="DNA REPLICATION AND REPAIR PROTEIN RECF"/>
    <property type="match status" value="1"/>
</dbReference>
<dbReference type="Proteomes" id="UP000247903">
    <property type="component" value="Unassembled WGS sequence"/>
</dbReference>
<dbReference type="Gene3D" id="3.40.50.300">
    <property type="entry name" value="P-loop containing nucleotide triphosphate hydrolases"/>
    <property type="match status" value="1"/>
</dbReference>
<comment type="caution">
    <text evidence="1">The sequence shown here is derived from an EMBL/GenBank/DDBJ whole genome shotgun (WGS) entry which is preliminary data.</text>
</comment>
<evidence type="ECO:0008006" key="3">
    <source>
        <dbReference type="Google" id="ProtNLM"/>
    </source>
</evidence>
<dbReference type="OrthoDB" id="1023918at2"/>
<dbReference type="EMBL" id="QJHK01000024">
    <property type="protein sequence ID" value="PXY39152.1"/>
    <property type="molecule type" value="Genomic_DNA"/>
</dbReference>
<dbReference type="GO" id="GO:0006302">
    <property type="term" value="P:double-strand break repair"/>
    <property type="evidence" value="ECO:0007669"/>
    <property type="project" value="TreeGrafter"/>
</dbReference>
<evidence type="ECO:0000313" key="1">
    <source>
        <dbReference type="EMBL" id="PXY39152.1"/>
    </source>
</evidence>
<gene>
    <name evidence="1" type="ORF">DMB65_19430</name>
</gene>
<organism evidence="1 2">
    <name type="scientific">Flavobacterium cheongpyeongense</name>
    <dbReference type="NCBI Taxonomy" id="2212651"/>
    <lineage>
        <taxon>Bacteria</taxon>
        <taxon>Pseudomonadati</taxon>
        <taxon>Bacteroidota</taxon>
        <taxon>Flavobacteriia</taxon>
        <taxon>Flavobacteriales</taxon>
        <taxon>Flavobacteriaceae</taxon>
        <taxon>Flavobacterium</taxon>
    </lineage>
</organism>
<reference evidence="1 2" key="1">
    <citation type="submission" date="2018-05" db="EMBL/GenBank/DDBJ databases">
        <title>Flavobacterium sp. strain IMCC34759, incomplete genome.</title>
        <authorList>
            <person name="Joung Y."/>
            <person name="Cho J."/>
        </authorList>
    </citation>
    <scope>NUCLEOTIDE SEQUENCE [LARGE SCALE GENOMIC DNA]</scope>
    <source>
        <strain evidence="1 2">IMCC34759</strain>
    </source>
</reference>
<dbReference type="InterPro" id="IPR027417">
    <property type="entry name" value="P-loop_NTPase"/>
</dbReference>
<name>A0A2V4BKT1_9FLAO</name>